<evidence type="ECO:0000256" key="1">
    <source>
        <dbReference type="SAM" id="MobiDB-lite"/>
    </source>
</evidence>
<dbReference type="Proteomes" id="UP000522081">
    <property type="component" value="Unassembled WGS sequence"/>
</dbReference>
<dbReference type="RefSeq" id="WP_179407651.1">
    <property type="nucleotide sequence ID" value="NZ_BMGF01000003.1"/>
</dbReference>
<feature type="region of interest" description="Disordered" evidence="1">
    <location>
        <begin position="94"/>
        <end position="334"/>
    </location>
</feature>
<feature type="compositionally biased region" description="Polar residues" evidence="1">
    <location>
        <begin position="181"/>
        <end position="190"/>
    </location>
</feature>
<keyword evidence="2" id="KW-0472">Membrane</keyword>
<feature type="transmembrane region" description="Helical" evidence="2">
    <location>
        <begin position="20"/>
        <end position="40"/>
    </location>
</feature>
<feature type="compositionally biased region" description="Basic and acidic residues" evidence="1">
    <location>
        <begin position="146"/>
        <end position="156"/>
    </location>
</feature>
<evidence type="ECO:0000313" key="3">
    <source>
        <dbReference type="EMBL" id="NYH95753.1"/>
    </source>
</evidence>
<comment type="caution">
    <text evidence="3">The sequence shown here is derived from an EMBL/GenBank/DDBJ whole genome shotgun (WGS) entry which is preliminary data.</text>
</comment>
<gene>
    <name evidence="3" type="ORF">FHS75_002082</name>
</gene>
<organism evidence="3 4">
    <name type="scientific">Novosphingobium marinum</name>
    <dbReference type="NCBI Taxonomy" id="1514948"/>
    <lineage>
        <taxon>Bacteria</taxon>
        <taxon>Pseudomonadati</taxon>
        <taxon>Pseudomonadota</taxon>
        <taxon>Alphaproteobacteria</taxon>
        <taxon>Sphingomonadales</taxon>
        <taxon>Sphingomonadaceae</taxon>
        <taxon>Novosphingobium</taxon>
    </lineage>
</organism>
<feature type="compositionally biased region" description="Acidic residues" evidence="1">
    <location>
        <begin position="460"/>
        <end position="476"/>
    </location>
</feature>
<evidence type="ECO:0000313" key="4">
    <source>
        <dbReference type="Proteomes" id="UP000522081"/>
    </source>
</evidence>
<feature type="compositionally biased region" description="Low complexity" evidence="1">
    <location>
        <begin position="532"/>
        <end position="552"/>
    </location>
</feature>
<feature type="transmembrane region" description="Helical" evidence="2">
    <location>
        <begin position="71"/>
        <end position="93"/>
    </location>
</feature>
<feature type="compositionally biased region" description="Acidic residues" evidence="1">
    <location>
        <begin position="553"/>
        <end position="562"/>
    </location>
</feature>
<feature type="compositionally biased region" description="Acidic residues" evidence="1">
    <location>
        <begin position="506"/>
        <end position="516"/>
    </location>
</feature>
<feature type="transmembrane region" description="Helical" evidence="2">
    <location>
        <begin position="47"/>
        <end position="65"/>
    </location>
</feature>
<name>A0A7Y9XYR6_9SPHN</name>
<protein>
    <submittedName>
        <fullName evidence="3">Uncharacterized protein</fullName>
    </submittedName>
</protein>
<feature type="compositionally biased region" description="Basic and acidic residues" evidence="1">
    <location>
        <begin position="320"/>
        <end position="334"/>
    </location>
</feature>
<reference evidence="3 4" key="1">
    <citation type="submission" date="2020-07" db="EMBL/GenBank/DDBJ databases">
        <title>Genomic Encyclopedia of Type Strains, Phase IV (KMG-IV): sequencing the most valuable type-strain genomes for metagenomic binning, comparative biology and taxonomic classification.</title>
        <authorList>
            <person name="Goeker M."/>
        </authorList>
    </citation>
    <scope>NUCLEOTIDE SEQUENCE [LARGE SCALE GENOMIC DNA]</scope>
    <source>
        <strain evidence="3 4">DSM 29043</strain>
    </source>
</reference>
<feature type="compositionally biased region" description="Basic and acidic residues" evidence="1">
    <location>
        <begin position="229"/>
        <end position="239"/>
    </location>
</feature>
<proteinExistence type="predicted"/>
<keyword evidence="2" id="KW-1133">Transmembrane helix</keyword>
<sequence length="664" mass="70477">MAEKNRKTSGGKQPITRHPLFPATVALWFGALFGLGSLAIRTSLLESVVIATGIDSIFAAAAPPLGSTARILLALAATGLGGIIGASIARRLARPAPEKRERKRGAVGKARFDDPSGEADDDEPDARVFAAKGQAARRRSLAMEEDTGRPDYEDRAPLPGARTPYLNVEEVGFDGLRDSDQQPVGATDEQSSAEEAHAADFAALRNSSFVPPADEDKPLPDAASLFDRYASEKRPEPEKQVFVPVDEPDVAQTDVESAEPADAGGEPGPCEIEGTDSEDSSRIIDLPAASQDEDLPEPAQAGDLDQAVADAEVDSGEPVGAHRQDNRLFGEGADKQVFTPTRIDFSRFQPTTPADVEQYDEHLVEEGEATGEISGEAKAFATGSVPVPQNESEAASAAERIGSAELGDLSHVELLERLALSMERRRQAVAETIVEASPKIMVAEVSEDARNGFAAAMAASEEEPVIGEFDAEDDTGTPEAALTEPHAPFSPPVPRIPAALKPVSIEEPDDFDDDDALPSFVPPRHFAMPTEAAAVDGDDAASAGSNASSPSTETEEVEDEDSQVLAQGYSSLLNLSKPGAERQEFVRIEEPEPEAGAVEPVVVFPGQDPVAETRREAEAEPARPFDKPEPPEAEKSRKQVRDPEEAERALRAALATLQRMSGAA</sequence>
<feature type="region of interest" description="Disordered" evidence="1">
    <location>
        <begin position="459"/>
        <end position="570"/>
    </location>
</feature>
<dbReference type="AlphaFoldDB" id="A0A7Y9XYR6"/>
<keyword evidence="4" id="KW-1185">Reference proteome</keyword>
<feature type="region of interest" description="Disordered" evidence="1">
    <location>
        <begin position="590"/>
        <end position="648"/>
    </location>
</feature>
<feature type="compositionally biased region" description="Basic and acidic residues" evidence="1">
    <location>
        <begin position="611"/>
        <end position="648"/>
    </location>
</feature>
<accession>A0A7Y9XYR6</accession>
<evidence type="ECO:0000256" key="2">
    <source>
        <dbReference type="SAM" id="Phobius"/>
    </source>
</evidence>
<dbReference type="EMBL" id="JACBZF010000003">
    <property type="protein sequence ID" value="NYH95753.1"/>
    <property type="molecule type" value="Genomic_DNA"/>
</dbReference>
<feature type="compositionally biased region" description="Low complexity" evidence="1">
    <location>
        <begin position="594"/>
        <end position="610"/>
    </location>
</feature>
<keyword evidence="2" id="KW-0812">Transmembrane</keyword>
<feature type="compositionally biased region" description="Acidic residues" evidence="1">
    <location>
        <begin position="115"/>
        <end position="124"/>
    </location>
</feature>